<proteinExistence type="predicted"/>
<accession>A0A2P5X457</accession>
<name>A0A2P5X457_GOSBA</name>
<sequence>MSLKEVREPFSSNSRGLIHEEKRLQIEELDEWQTHKLRTHDKPKLRQNKLNTSPNQLKVGDKVSLDATDPHIDTDKLNEEIRLTVLSIFPFGTVKAFEITHGQEHGRAKDCVETGQRFSPARAMINHHSRATCYKELQSSLLLGDSKLHWGRFSMTAMSCSTTNITNFKYNILLVQDLWTNEPLPPPEYPPPPSRRLFSKS</sequence>
<feature type="compositionally biased region" description="Basic residues" evidence="1">
    <location>
        <begin position="37"/>
        <end position="47"/>
    </location>
</feature>
<gene>
    <name evidence="2" type="ORF">GOBAR_AA22559</name>
</gene>
<dbReference type="AlphaFoldDB" id="A0A2P5X457"/>
<dbReference type="OrthoDB" id="1723222at2759"/>
<dbReference type="Proteomes" id="UP000239757">
    <property type="component" value="Unassembled WGS sequence"/>
</dbReference>
<protein>
    <submittedName>
        <fullName evidence="2">Uncharacterized protein</fullName>
    </submittedName>
</protein>
<feature type="region of interest" description="Disordered" evidence="1">
    <location>
        <begin position="37"/>
        <end position="57"/>
    </location>
</feature>
<evidence type="ECO:0000313" key="3">
    <source>
        <dbReference type="Proteomes" id="UP000239757"/>
    </source>
</evidence>
<organism evidence="2 3">
    <name type="scientific">Gossypium barbadense</name>
    <name type="common">Sea Island cotton</name>
    <name type="synonym">Hibiscus barbadensis</name>
    <dbReference type="NCBI Taxonomy" id="3634"/>
    <lineage>
        <taxon>Eukaryota</taxon>
        <taxon>Viridiplantae</taxon>
        <taxon>Streptophyta</taxon>
        <taxon>Embryophyta</taxon>
        <taxon>Tracheophyta</taxon>
        <taxon>Spermatophyta</taxon>
        <taxon>Magnoliopsida</taxon>
        <taxon>eudicotyledons</taxon>
        <taxon>Gunneridae</taxon>
        <taxon>Pentapetalae</taxon>
        <taxon>rosids</taxon>
        <taxon>malvids</taxon>
        <taxon>Malvales</taxon>
        <taxon>Malvaceae</taxon>
        <taxon>Malvoideae</taxon>
        <taxon>Gossypium</taxon>
    </lineage>
</organism>
<reference evidence="2 3" key="1">
    <citation type="submission" date="2015-01" db="EMBL/GenBank/DDBJ databases">
        <title>Genome of allotetraploid Gossypium barbadense reveals genomic plasticity and fiber elongation in cotton evolution.</title>
        <authorList>
            <person name="Chen X."/>
            <person name="Liu X."/>
            <person name="Zhao B."/>
            <person name="Zheng H."/>
            <person name="Hu Y."/>
            <person name="Lu G."/>
            <person name="Yang C."/>
            <person name="Chen J."/>
            <person name="Shan C."/>
            <person name="Zhang L."/>
            <person name="Zhou Y."/>
            <person name="Wang L."/>
            <person name="Guo W."/>
            <person name="Bai Y."/>
            <person name="Ruan J."/>
            <person name="Shangguan X."/>
            <person name="Mao Y."/>
            <person name="Jiang J."/>
            <person name="Zhu Y."/>
            <person name="Lei J."/>
            <person name="Kang H."/>
            <person name="Chen S."/>
            <person name="He X."/>
            <person name="Wang R."/>
            <person name="Wang Y."/>
            <person name="Chen J."/>
            <person name="Wang L."/>
            <person name="Yu S."/>
            <person name="Wang B."/>
            <person name="Wei J."/>
            <person name="Song S."/>
            <person name="Lu X."/>
            <person name="Gao Z."/>
            <person name="Gu W."/>
            <person name="Deng X."/>
            <person name="Ma D."/>
            <person name="Wang S."/>
            <person name="Liang W."/>
            <person name="Fang L."/>
            <person name="Cai C."/>
            <person name="Zhu X."/>
            <person name="Zhou B."/>
            <person name="Zhang Y."/>
            <person name="Chen Z."/>
            <person name="Xu S."/>
            <person name="Zhu R."/>
            <person name="Wang S."/>
            <person name="Zhang T."/>
            <person name="Zhao G."/>
        </authorList>
    </citation>
    <scope>NUCLEOTIDE SEQUENCE [LARGE SCALE GENOMIC DNA]</scope>
    <source>
        <strain evidence="3">cv. Xinhai21</strain>
        <tissue evidence="2">Leaf</tissue>
    </source>
</reference>
<evidence type="ECO:0000256" key="1">
    <source>
        <dbReference type="SAM" id="MobiDB-lite"/>
    </source>
</evidence>
<evidence type="ECO:0000313" key="2">
    <source>
        <dbReference type="EMBL" id="PPR98110.1"/>
    </source>
</evidence>
<dbReference type="EMBL" id="KZ665714">
    <property type="protein sequence ID" value="PPR98110.1"/>
    <property type="molecule type" value="Genomic_DNA"/>
</dbReference>